<keyword evidence="1" id="KW-0732">Signal</keyword>
<feature type="chain" id="PRO_5045987306" evidence="1">
    <location>
        <begin position="24"/>
        <end position="74"/>
    </location>
</feature>
<reference evidence="3" key="1">
    <citation type="journal article" date="2019" name="Int. J. Syst. Evol. Microbiol.">
        <title>The Global Catalogue of Microorganisms (GCM) 10K type strain sequencing project: providing services to taxonomists for standard genome sequencing and annotation.</title>
        <authorList>
            <consortium name="The Broad Institute Genomics Platform"/>
            <consortium name="The Broad Institute Genome Sequencing Center for Infectious Disease"/>
            <person name="Wu L."/>
            <person name="Ma J."/>
        </authorList>
    </citation>
    <scope>NUCLEOTIDE SEQUENCE [LARGE SCALE GENOMIC DNA]</scope>
    <source>
        <strain evidence="3">JCM 32226</strain>
    </source>
</reference>
<name>A0ABP8PXC5_9GAMM</name>
<comment type="caution">
    <text evidence="2">The sequence shown here is derived from an EMBL/GenBank/DDBJ whole genome shotgun (WGS) entry which is preliminary data.</text>
</comment>
<sequence>MPMTRTTPTHKAGLLLASALLLAACQGAVSQASNCPPPRPSLVWTAGSDGGVCVSRESTADLLDYLDALERCEQ</sequence>
<dbReference type="EMBL" id="BAABFC010000001">
    <property type="protein sequence ID" value="GAA4493503.1"/>
    <property type="molecule type" value="Genomic_DNA"/>
</dbReference>
<gene>
    <name evidence="2" type="ORF">GCM10023095_03890</name>
</gene>
<protein>
    <submittedName>
        <fullName evidence="2">Uncharacterized protein</fullName>
    </submittedName>
</protein>
<organism evidence="2 3">
    <name type="scientific">Pseudaeromonas paramecii</name>
    <dbReference type="NCBI Taxonomy" id="2138166"/>
    <lineage>
        <taxon>Bacteria</taxon>
        <taxon>Pseudomonadati</taxon>
        <taxon>Pseudomonadota</taxon>
        <taxon>Gammaproteobacteria</taxon>
        <taxon>Aeromonadales</taxon>
        <taxon>Aeromonadaceae</taxon>
        <taxon>Pseudaeromonas</taxon>
    </lineage>
</organism>
<evidence type="ECO:0000313" key="3">
    <source>
        <dbReference type="Proteomes" id="UP001501321"/>
    </source>
</evidence>
<dbReference type="PROSITE" id="PS51257">
    <property type="entry name" value="PROKAR_LIPOPROTEIN"/>
    <property type="match status" value="1"/>
</dbReference>
<keyword evidence="3" id="KW-1185">Reference proteome</keyword>
<accession>A0ABP8PXC5</accession>
<evidence type="ECO:0000256" key="1">
    <source>
        <dbReference type="SAM" id="SignalP"/>
    </source>
</evidence>
<evidence type="ECO:0000313" key="2">
    <source>
        <dbReference type="EMBL" id="GAA4493503.1"/>
    </source>
</evidence>
<proteinExistence type="predicted"/>
<feature type="signal peptide" evidence="1">
    <location>
        <begin position="1"/>
        <end position="23"/>
    </location>
</feature>
<dbReference type="Proteomes" id="UP001501321">
    <property type="component" value="Unassembled WGS sequence"/>
</dbReference>